<dbReference type="AlphaFoldDB" id="A0A328DTN9"/>
<dbReference type="Proteomes" id="UP000249390">
    <property type="component" value="Unassembled WGS sequence"/>
</dbReference>
<name>A0A328DTN9_9ASTE</name>
<comment type="caution">
    <text evidence="1">The sequence shown here is derived from an EMBL/GenBank/DDBJ whole genome shotgun (WGS) entry which is preliminary data.</text>
</comment>
<evidence type="ECO:0000313" key="2">
    <source>
        <dbReference type="Proteomes" id="UP000249390"/>
    </source>
</evidence>
<evidence type="ECO:0000313" key="1">
    <source>
        <dbReference type="EMBL" id="RAL48716.1"/>
    </source>
</evidence>
<reference evidence="1 2" key="1">
    <citation type="submission" date="2018-06" db="EMBL/GenBank/DDBJ databases">
        <title>The Genome of Cuscuta australis (Dodder) Provides Insight into the Evolution of Plant Parasitism.</title>
        <authorList>
            <person name="Liu H."/>
        </authorList>
    </citation>
    <scope>NUCLEOTIDE SEQUENCE [LARGE SCALE GENOMIC DNA]</scope>
    <source>
        <strain evidence="2">cv. Yunnan</strain>
        <tissue evidence="1">Vines</tissue>
    </source>
</reference>
<proteinExistence type="predicted"/>
<gene>
    <name evidence="1" type="ORF">DM860_001036</name>
</gene>
<dbReference type="EMBL" id="NQVE01000097">
    <property type="protein sequence ID" value="RAL48716.1"/>
    <property type="molecule type" value="Genomic_DNA"/>
</dbReference>
<accession>A0A328DTN9</accession>
<sequence length="68" mass="7629">MEGEVILVEIPPQFLLDATNVSNSLLSLISAIYPNLNLFHQDPYTLMGRMILTTANDYADKINDFLIS</sequence>
<keyword evidence="2" id="KW-1185">Reference proteome</keyword>
<organism evidence="1 2">
    <name type="scientific">Cuscuta australis</name>
    <dbReference type="NCBI Taxonomy" id="267555"/>
    <lineage>
        <taxon>Eukaryota</taxon>
        <taxon>Viridiplantae</taxon>
        <taxon>Streptophyta</taxon>
        <taxon>Embryophyta</taxon>
        <taxon>Tracheophyta</taxon>
        <taxon>Spermatophyta</taxon>
        <taxon>Magnoliopsida</taxon>
        <taxon>eudicotyledons</taxon>
        <taxon>Gunneridae</taxon>
        <taxon>Pentapetalae</taxon>
        <taxon>asterids</taxon>
        <taxon>lamiids</taxon>
        <taxon>Solanales</taxon>
        <taxon>Convolvulaceae</taxon>
        <taxon>Cuscuteae</taxon>
        <taxon>Cuscuta</taxon>
        <taxon>Cuscuta subgen. Grammica</taxon>
        <taxon>Cuscuta sect. Cleistogrammica</taxon>
    </lineage>
</organism>
<protein>
    <submittedName>
        <fullName evidence="1">Uncharacterized protein</fullName>
    </submittedName>
</protein>